<organism evidence="1 2">
    <name type="scientific">Heyndrickxia coagulans</name>
    <name type="common">Weizmannia coagulans</name>
    <dbReference type="NCBI Taxonomy" id="1398"/>
    <lineage>
        <taxon>Bacteria</taxon>
        <taxon>Bacillati</taxon>
        <taxon>Bacillota</taxon>
        <taxon>Bacilli</taxon>
        <taxon>Bacillales</taxon>
        <taxon>Bacillaceae</taxon>
        <taxon>Heyndrickxia</taxon>
    </lineage>
</organism>
<dbReference type="Proteomes" id="UP000070376">
    <property type="component" value="Unassembled WGS sequence"/>
</dbReference>
<proteinExistence type="predicted"/>
<evidence type="ECO:0000313" key="2">
    <source>
        <dbReference type="Proteomes" id="UP000070376"/>
    </source>
</evidence>
<sequence>MCRVFPESIEYRAFKDVLFVRLNAALAFGKNSLAEKRLTTPFQ</sequence>
<evidence type="ECO:0000313" key="1">
    <source>
        <dbReference type="EMBL" id="KWZ82585.1"/>
    </source>
</evidence>
<comment type="caution">
    <text evidence="1">The sequence shown here is derived from an EMBL/GenBank/DDBJ whole genome shotgun (WGS) entry which is preliminary data.</text>
</comment>
<dbReference type="EMBL" id="LRPN01000052">
    <property type="protein sequence ID" value="KWZ82585.1"/>
    <property type="molecule type" value="Genomic_DNA"/>
</dbReference>
<protein>
    <submittedName>
        <fullName evidence="1">Uncharacterized protein</fullName>
    </submittedName>
</protein>
<reference evidence="2" key="1">
    <citation type="submission" date="2016-01" db="EMBL/GenBank/DDBJ databases">
        <authorList>
            <person name="Mitreva M."/>
            <person name="Pepin K.H."/>
            <person name="Mihindukulasuriya K.A."/>
            <person name="Fulton R."/>
            <person name="Fronick C."/>
            <person name="O'Laughlin M."/>
            <person name="Miner T."/>
            <person name="Herter B."/>
            <person name="Rosa B.A."/>
            <person name="Cordes M."/>
            <person name="Tomlinson C."/>
            <person name="Wollam A."/>
            <person name="Palsikar V.B."/>
            <person name="Mardis E.R."/>
            <person name="Wilson R.K."/>
        </authorList>
    </citation>
    <scope>NUCLEOTIDE SEQUENCE [LARGE SCALE GENOMIC DNA]</scope>
    <source>
        <strain evidence="2">GED7749B</strain>
    </source>
</reference>
<dbReference type="RefSeq" id="WP_268810664.1">
    <property type="nucleotide sequence ID" value="NZ_CP025437.1"/>
</dbReference>
<accession>A0A133KSU1</accession>
<dbReference type="PATRIC" id="fig|1398.27.peg.2257"/>
<gene>
    <name evidence="1" type="ORF">HMPREF3213_01702</name>
</gene>
<dbReference type="AlphaFoldDB" id="A0A133KSU1"/>
<name>A0A133KSU1_HEYCO</name>